<dbReference type="SUPFAM" id="SSF52833">
    <property type="entry name" value="Thioredoxin-like"/>
    <property type="match status" value="1"/>
</dbReference>
<dbReference type="Pfam" id="PF00578">
    <property type="entry name" value="AhpC-TSA"/>
    <property type="match status" value="1"/>
</dbReference>
<gene>
    <name evidence="3" type="ORF">LMG26841_02765</name>
</gene>
<dbReference type="GO" id="GO:0016491">
    <property type="term" value="F:oxidoreductase activity"/>
    <property type="evidence" value="ECO:0007669"/>
    <property type="project" value="InterPro"/>
</dbReference>
<dbReference type="InterPro" id="IPR013766">
    <property type="entry name" value="Thioredoxin_domain"/>
</dbReference>
<keyword evidence="4" id="KW-1185">Reference proteome</keyword>
<dbReference type="Proteomes" id="UP000494272">
    <property type="component" value="Unassembled WGS sequence"/>
</dbReference>
<sequence>MRRGLLHACLALCAAPLMAGAQSPPGSPLPAGRAWDFSLPTLAGDRFVRLAALDGPVLVNFWSRDCPPCVAELPRLQAFAADHPAWAVLLVSTDTPAVATEFARRHDITLPVLRPGGNVLALMRAAGNRGGALPFTVATRAAHICDGQLGALSTADLQRLTARCATAPAAPVAPGP</sequence>
<dbReference type="RefSeq" id="WP_116793304.1">
    <property type="nucleotide sequence ID" value="NZ_CADIJW010000006.1"/>
</dbReference>
<evidence type="ECO:0000313" key="4">
    <source>
        <dbReference type="Proteomes" id="UP000494272"/>
    </source>
</evidence>
<keyword evidence="1" id="KW-0732">Signal</keyword>
<proteinExistence type="predicted"/>
<dbReference type="AlphaFoldDB" id="A0A6S7CVH5"/>
<evidence type="ECO:0000256" key="1">
    <source>
        <dbReference type="SAM" id="SignalP"/>
    </source>
</evidence>
<dbReference type="GeneID" id="94356316"/>
<organism evidence="3 4">
    <name type="scientific">Achromobacter dolens</name>
    <dbReference type="NCBI Taxonomy" id="1287738"/>
    <lineage>
        <taxon>Bacteria</taxon>
        <taxon>Pseudomonadati</taxon>
        <taxon>Pseudomonadota</taxon>
        <taxon>Betaproteobacteria</taxon>
        <taxon>Burkholderiales</taxon>
        <taxon>Alcaligenaceae</taxon>
        <taxon>Achromobacter</taxon>
    </lineage>
</organism>
<name>A0A6S7CVH5_9BURK</name>
<reference evidence="3 4" key="1">
    <citation type="submission" date="2020-04" db="EMBL/GenBank/DDBJ databases">
        <authorList>
            <person name="De Canck E."/>
        </authorList>
    </citation>
    <scope>NUCLEOTIDE SEQUENCE [LARGE SCALE GENOMIC DNA]</scope>
    <source>
        <strain evidence="3 4">LMG 26841</strain>
    </source>
</reference>
<feature type="signal peptide" evidence="1">
    <location>
        <begin position="1"/>
        <end position="19"/>
    </location>
</feature>
<dbReference type="InterPro" id="IPR000866">
    <property type="entry name" value="AhpC/TSA"/>
</dbReference>
<dbReference type="CDD" id="cd02966">
    <property type="entry name" value="TlpA_like_family"/>
    <property type="match status" value="1"/>
</dbReference>
<protein>
    <recommendedName>
        <fullName evidence="2">Thioredoxin domain-containing protein</fullName>
    </recommendedName>
</protein>
<evidence type="ECO:0000259" key="2">
    <source>
        <dbReference type="PROSITE" id="PS51352"/>
    </source>
</evidence>
<dbReference type="Gene3D" id="3.40.30.10">
    <property type="entry name" value="Glutaredoxin"/>
    <property type="match status" value="1"/>
</dbReference>
<accession>A0A6S7CVH5</accession>
<feature type="domain" description="Thioredoxin" evidence="2">
    <location>
        <begin position="28"/>
        <end position="141"/>
    </location>
</feature>
<dbReference type="InterPro" id="IPR036249">
    <property type="entry name" value="Thioredoxin-like_sf"/>
</dbReference>
<dbReference type="PROSITE" id="PS51352">
    <property type="entry name" value="THIOREDOXIN_2"/>
    <property type="match status" value="1"/>
</dbReference>
<feature type="chain" id="PRO_5028905853" description="Thioredoxin domain-containing protein" evidence="1">
    <location>
        <begin position="20"/>
        <end position="176"/>
    </location>
</feature>
<dbReference type="GO" id="GO:0016209">
    <property type="term" value="F:antioxidant activity"/>
    <property type="evidence" value="ECO:0007669"/>
    <property type="project" value="InterPro"/>
</dbReference>
<evidence type="ECO:0000313" key="3">
    <source>
        <dbReference type="EMBL" id="CAB3867381.1"/>
    </source>
</evidence>
<dbReference type="EMBL" id="CADIKW010000004">
    <property type="protein sequence ID" value="CAB3867381.1"/>
    <property type="molecule type" value="Genomic_DNA"/>
</dbReference>